<feature type="region of interest" description="Disordered" evidence="1">
    <location>
        <begin position="631"/>
        <end position="680"/>
    </location>
</feature>
<feature type="compositionally biased region" description="Low complexity" evidence="1">
    <location>
        <begin position="865"/>
        <end position="881"/>
    </location>
</feature>
<comment type="caution">
    <text evidence="2">The sequence shown here is derived from an EMBL/GenBank/DDBJ whole genome shotgun (WGS) entry which is preliminary data.</text>
</comment>
<evidence type="ECO:0000313" key="2">
    <source>
        <dbReference type="EMBL" id="RHW67586.1"/>
    </source>
</evidence>
<evidence type="ECO:0000256" key="1">
    <source>
        <dbReference type="SAM" id="MobiDB-lite"/>
    </source>
</evidence>
<dbReference type="Proteomes" id="UP000266743">
    <property type="component" value="Chromosome 11"/>
</dbReference>
<feature type="compositionally biased region" description="Low complexity" evidence="1">
    <location>
        <begin position="709"/>
        <end position="729"/>
    </location>
</feature>
<accession>A0A3L6KUK5</accession>
<feature type="compositionally biased region" description="Basic and acidic residues" evidence="1">
    <location>
        <begin position="656"/>
        <end position="672"/>
    </location>
</feature>
<dbReference type="Gene3D" id="1.10.510.10">
    <property type="entry name" value="Transferase(Phosphotransferase) domain 1"/>
    <property type="match status" value="1"/>
</dbReference>
<proteinExistence type="predicted"/>
<protein>
    <recommendedName>
        <fullName evidence="3">Protein kinase domain-containing protein</fullName>
    </recommendedName>
</protein>
<dbReference type="AlphaFoldDB" id="A0A3L6KUK5"/>
<dbReference type="EMBL" id="QSBY01000011">
    <property type="protein sequence ID" value="RHW67586.1"/>
    <property type="molecule type" value="Genomic_DNA"/>
</dbReference>
<feature type="region of interest" description="Disordered" evidence="1">
    <location>
        <begin position="701"/>
        <end position="887"/>
    </location>
</feature>
<feature type="compositionally biased region" description="Polar residues" evidence="1">
    <location>
        <begin position="635"/>
        <end position="653"/>
    </location>
</feature>
<gene>
    <name evidence="2" type="ORF">DPX39_110019900</name>
</gene>
<name>A0A3L6KUK5_9TRYP</name>
<sequence length="1156" mass="127999">MSSVRLLLGQVMHITPSSVIFSADEVDTLDFQTVSAIPKAHRDFVQKNGLIAKVMLSVTSKITSWSTREERQKIWWDALTSTGLVKSKATTVEVPTNLSGVFWPIIDDEQLMIYADAAIKRHANLKLNECPYVVPVLYAQQIFYKCQEVKGTLCVVWMPKCRYNLAHWTKVQVPRRFIPESVLYKLIYDITNALIFLRDVCVEYPACISMEDILVGGVSDAEPSFLLNTLTSRPTCNQSEANSRSSSTVLFAPELLIQPCKLLTNSACNVWSLGMIAYQIASGLPSEESKAHLMGTRHAADEMMLNHYRLKPSDVVLRVRAVLQAGSYNNPFIHLLLLMLGQDPHTRPTPYVVYEMLRDIMRFKPVIRFPFAIGPFTLVHLWSDDKIAVDPVQRRYDTEATCIVCNESRSNLMCGDNEHTSALCSPLWSAEEPLPGYAVARETSMTYLYPMLGRLDKKAQRRYIDAALRGDKMNRGSLLQLLGGFALLKPNEGKSAVAHDVMIPLPNGVLHKDEKVAVAAELNFTAALPWPSQCTFKLQQEGRIQWSIPGLFGFSNARWYAWILPGEKLELNGEPWVPAPDGAFVFWFNESLQPSEYDRYFVVCSVLSLTWQAKMKSNVLPDHVFKRKGDVGGLTPSNGSEGGFSSCTTSHNGEGSAERHSKKDVDGVDKSGRSALGQRSVNSLLNLPKVGDLQCTKGDGILPARRQVSSTANTTSSSSNSCDSDNSNPNHRRPPRRGSAVVRMDYVDDVVPDMIFDGTGETNSKRQPLQPQQRNGVTGHRSNSTEGIISVLHRSEDGMACSTPREPTYPRERPQGRHINPQPTEPTANPRPPPPNNSPGRRQRHEGEGKFGRLSSGMVTTPTLSKSPSGSRFSGRPSSPSAADVNRTLSPKESAVLQQSKTGFPLQSPPLRVFGRWHPPRHIDAPFQSLTFCTSSTAEHGTLSPPVMLSMGVRTALHAPAAATHMAFAANIMPLVRRNHPKSSAALVVKENNARDIIPHHGLVFYDEKEEVVGLLALRFALTRSPDITTGEMLLPIRLLPPVVATAAFNAQLNAAYFTGNAVFHSITRVGSESEVLRHSESLQHLGNFETLSPLSKKLTLSGARFGASDDPPHKVVCGDDDVLPFCWIGFENQSRMLMISDVHRLSWYPLYFTDE</sequence>
<evidence type="ECO:0008006" key="3">
    <source>
        <dbReference type="Google" id="ProtNLM"/>
    </source>
</evidence>
<organism evidence="2">
    <name type="scientific">Trypanosoma brucei equiperdum</name>
    <dbReference type="NCBI Taxonomy" id="630700"/>
    <lineage>
        <taxon>Eukaryota</taxon>
        <taxon>Discoba</taxon>
        <taxon>Euglenozoa</taxon>
        <taxon>Kinetoplastea</taxon>
        <taxon>Metakinetoplastina</taxon>
        <taxon>Trypanosomatida</taxon>
        <taxon>Trypanosomatidae</taxon>
        <taxon>Trypanosoma</taxon>
    </lineage>
</organism>
<dbReference type="SUPFAM" id="SSF56112">
    <property type="entry name" value="Protein kinase-like (PK-like)"/>
    <property type="match status" value="1"/>
</dbReference>
<reference evidence="2" key="1">
    <citation type="submission" date="2018-09" db="EMBL/GenBank/DDBJ databases">
        <title>whole genome sequence of T. equiperdum IVM-t1 strain.</title>
        <authorList>
            <person name="Suganuma K."/>
        </authorList>
    </citation>
    <scope>NUCLEOTIDE SEQUENCE [LARGE SCALE GENOMIC DNA]</scope>
    <source>
        <strain evidence="2">IVM-t1</strain>
    </source>
</reference>
<dbReference type="InterPro" id="IPR011009">
    <property type="entry name" value="Kinase-like_dom_sf"/>
</dbReference>
<feature type="compositionally biased region" description="Polar residues" evidence="1">
    <location>
        <begin position="760"/>
        <end position="787"/>
    </location>
</feature>